<evidence type="ECO:0000313" key="3">
    <source>
        <dbReference type="Proteomes" id="UP001501747"/>
    </source>
</evidence>
<dbReference type="InterPro" id="IPR036291">
    <property type="entry name" value="NAD(P)-bd_dom_sf"/>
</dbReference>
<reference evidence="3" key="1">
    <citation type="journal article" date="2019" name="Int. J. Syst. Evol. Microbiol.">
        <title>The Global Catalogue of Microorganisms (GCM) 10K type strain sequencing project: providing services to taxonomists for standard genome sequencing and annotation.</title>
        <authorList>
            <consortium name="The Broad Institute Genomics Platform"/>
            <consortium name="The Broad Institute Genome Sequencing Center for Infectious Disease"/>
            <person name="Wu L."/>
            <person name="Ma J."/>
        </authorList>
    </citation>
    <scope>NUCLEOTIDE SEQUENCE [LARGE SCALE GENOMIC DNA]</scope>
    <source>
        <strain evidence="3">JCM 17342</strain>
    </source>
</reference>
<dbReference type="PANTHER" id="PTHR43162">
    <property type="match status" value="1"/>
</dbReference>
<dbReference type="InterPro" id="IPR051604">
    <property type="entry name" value="Ergot_Alk_Oxidoreductase"/>
</dbReference>
<comment type="caution">
    <text evidence="2">The sequence shown here is derived from an EMBL/GenBank/DDBJ whole genome shotgun (WGS) entry which is preliminary data.</text>
</comment>
<accession>A0ABP7RWL5</accession>
<proteinExistence type="predicted"/>
<dbReference type="EMBL" id="BAABAL010000007">
    <property type="protein sequence ID" value="GAA4003146.1"/>
    <property type="molecule type" value="Genomic_DNA"/>
</dbReference>
<keyword evidence="3" id="KW-1185">Reference proteome</keyword>
<dbReference type="InterPro" id="IPR016040">
    <property type="entry name" value="NAD(P)-bd_dom"/>
</dbReference>
<dbReference type="Proteomes" id="UP001501747">
    <property type="component" value="Unassembled WGS sequence"/>
</dbReference>
<dbReference type="Gene3D" id="3.40.50.720">
    <property type="entry name" value="NAD(P)-binding Rossmann-like Domain"/>
    <property type="match status" value="1"/>
</dbReference>
<dbReference type="Pfam" id="PF13460">
    <property type="entry name" value="NAD_binding_10"/>
    <property type="match status" value="1"/>
</dbReference>
<dbReference type="SUPFAM" id="SSF51735">
    <property type="entry name" value="NAD(P)-binding Rossmann-fold domains"/>
    <property type="match status" value="1"/>
</dbReference>
<protein>
    <submittedName>
        <fullName evidence="2">NAD(P)H-binding protein</fullName>
    </submittedName>
</protein>
<feature type="domain" description="NAD(P)-binding" evidence="1">
    <location>
        <begin position="8"/>
        <end position="96"/>
    </location>
</feature>
<dbReference type="RefSeq" id="WP_344874058.1">
    <property type="nucleotide sequence ID" value="NZ_BAABAL010000007.1"/>
</dbReference>
<organism evidence="2 3">
    <name type="scientific">Allokutzneria multivorans</name>
    <dbReference type="NCBI Taxonomy" id="1142134"/>
    <lineage>
        <taxon>Bacteria</taxon>
        <taxon>Bacillati</taxon>
        <taxon>Actinomycetota</taxon>
        <taxon>Actinomycetes</taxon>
        <taxon>Pseudonocardiales</taxon>
        <taxon>Pseudonocardiaceae</taxon>
        <taxon>Allokutzneria</taxon>
    </lineage>
</organism>
<evidence type="ECO:0000259" key="1">
    <source>
        <dbReference type="Pfam" id="PF13460"/>
    </source>
</evidence>
<name>A0ABP7RWL5_9PSEU</name>
<dbReference type="PANTHER" id="PTHR43162:SF1">
    <property type="entry name" value="PRESTALK A DIFFERENTIATION PROTEIN A"/>
    <property type="match status" value="1"/>
</dbReference>
<gene>
    <name evidence="2" type="ORF">GCM10022247_24980</name>
</gene>
<dbReference type="Gene3D" id="3.90.25.10">
    <property type="entry name" value="UDP-galactose 4-epimerase, domain 1"/>
    <property type="match status" value="1"/>
</dbReference>
<evidence type="ECO:0000313" key="2">
    <source>
        <dbReference type="EMBL" id="GAA4003146.1"/>
    </source>
</evidence>
<sequence length="268" mass="28690">MTAVLVTGATGTVGRHLVRQLIDAGHDVRALTRNPANAGAVLPPEAKVFAGDLADPAGLAEALDGVTAVHLTPFEGNASALVDVIIRAGVRRVTVMWAGFSGPTEEAVRSSGLDWTFIQPMEFMSNMLEWTESVRSEGVAREVYPQARNASVHPADIAAVTARALTEDGHAGKSYDLTGPDVLTVPEKVAVLSAALGREIRFVERTESEARDRLRARGVTEEDIDFVLGWHANPPKEAYTVTPVIEEVTGRPARTFAQWAAENAGAFR</sequence>